<proteinExistence type="predicted"/>
<evidence type="ECO:0000313" key="1">
    <source>
        <dbReference type="EMBL" id="WNL35110.1"/>
    </source>
</evidence>
<dbReference type="Proteomes" id="UP001305220">
    <property type="component" value="Plasmid p82_LEO_62"/>
</dbReference>
<protein>
    <submittedName>
        <fullName evidence="1">Uncharacterized protein</fullName>
    </submittedName>
</protein>
<organism evidence="1">
    <name type="scientific">Arcobacter cryaerophilus gv. pseudocryaerophilus</name>
    <dbReference type="NCBI Taxonomy" id="2933791"/>
    <lineage>
        <taxon>Bacteria</taxon>
        <taxon>Pseudomonadati</taxon>
        <taxon>Campylobacterota</taxon>
        <taxon>Epsilonproteobacteria</taxon>
        <taxon>Campylobacterales</taxon>
        <taxon>Arcobacteraceae</taxon>
        <taxon>Aliarcobacter</taxon>
    </lineage>
</organism>
<reference evidence="1" key="1">
    <citation type="submission" date="2023-09" db="EMBL/GenBank/DDBJ databases">
        <title>Arcobacter tbilisiensis sp. nov. isolated from chicken meat in Tbilisi, Georgia.</title>
        <authorList>
            <person name="Matthias R."/>
            <person name="Zautner A.E."/>
        </authorList>
    </citation>
    <scope>NUCLEOTIDE SEQUENCE</scope>
    <source>
        <strain evidence="1">LEO 62</strain>
        <plasmid evidence="1">p82_LEO_62</plasmid>
    </source>
</reference>
<geneLocation type="plasmid" evidence="1">
    <name>p82_LEO_62</name>
</geneLocation>
<accession>A0AA96DXP5</accession>
<gene>
    <name evidence="1" type="ORF">RMP68_11205</name>
</gene>
<dbReference type="AlphaFoldDB" id="A0AA96DXP5"/>
<sequence>MLIDNEIIGSVLPINVFKSSPFLKSQTLIFSSLLAETIYLPSELILVDNIGFDTPVRVLTHSSLLKSHILIVLSLLAETIYLPSKLIPNAFTLAK</sequence>
<keyword evidence="1" id="KW-0614">Plasmid</keyword>
<dbReference type="EMBL" id="CP134857">
    <property type="protein sequence ID" value="WNL35110.1"/>
    <property type="molecule type" value="Genomic_DNA"/>
</dbReference>
<name>A0AA96DXP5_9BACT</name>